<dbReference type="EC" id="5.4.99.-" evidence="5"/>
<gene>
    <name evidence="7" type="ORF">R9B83_01415</name>
</gene>
<feature type="domain" description="RNA-binding S4" evidence="6">
    <location>
        <begin position="10"/>
        <end position="74"/>
    </location>
</feature>
<sequence>MLKIKVEYSERIDKYIANNSEISRNDIQKLIQEGSIYVNGSKINKNKYILKIDDEIEIIRQIDKQINVKEQNIPLDIVYECDDFLVVNKPSGLVVHPAPGHHDSTLVNALMYHFKNNLSDVNGLLRLGIVHRIDKDTSGLLLIAKNNKTHNYFATLLKNHEIKRTYYAIVDGIIANKEVHIDLPIGRDNKNRQKFTVTELNSKSSYTMLKVIKYLKINGKDKTLIKCNLKTGRTHQIRVHLAYIGHPIYGDPVYNKTIDEFNQRLHAGELDFVDANGIVRHFEAKMPLVMQNEIEQEKIF</sequence>
<comment type="function">
    <text evidence="5">Responsible for synthesis of pseudouridine from uracil.</text>
</comment>
<dbReference type="PANTHER" id="PTHR21600:SF44">
    <property type="entry name" value="RIBOSOMAL LARGE SUBUNIT PSEUDOURIDINE SYNTHASE D"/>
    <property type="match status" value="1"/>
</dbReference>
<dbReference type="InterPro" id="IPR006145">
    <property type="entry name" value="PsdUridine_synth_RsuA/RluA"/>
</dbReference>
<protein>
    <recommendedName>
        <fullName evidence="5">Pseudouridine synthase</fullName>
        <ecNumber evidence="5">5.4.99.-</ecNumber>
    </recommendedName>
</protein>
<dbReference type="InterPro" id="IPR006225">
    <property type="entry name" value="PsdUridine_synth_RluC/D"/>
</dbReference>
<dbReference type="Gene3D" id="3.30.2350.10">
    <property type="entry name" value="Pseudouridine synthase"/>
    <property type="match status" value="1"/>
</dbReference>
<dbReference type="NCBIfam" id="TIGR00005">
    <property type="entry name" value="rluA_subfam"/>
    <property type="match status" value="1"/>
</dbReference>
<dbReference type="InterPro" id="IPR006224">
    <property type="entry name" value="PsdUridine_synth_RluA-like_CS"/>
</dbReference>
<evidence type="ECO:0000256" key="3">
    <source>
        <dbReference type="ARBA" id="ARBA00023235"/>
    </source>
</evidence>
<dbReference type="InterPro" id="IPR020103">
    <property type="entry name" value="PsdUridine_synth_cat_dom_sf"/>
</dbReference>
<dbReference type="Pfam" id="PF01479">
    <property type="entry name" value="S4"/>
    <property type="match status" value="1"/>
</dbReference>
<dbReference type="CDD" id="cd00165">
    <property type="entry name" value="S4"/>
    <property type="match status" value="1"/>
</dbReference>
<dbReference type="InterPro" id="IPR050188">
    <property type="entry name" value="RluA_PseudoU_synthase"/>
</dbReference>
<organism evidence="7 8">
    <name type="scientific">Metamycoplasma equirhinis</name>
    <dbReference type="NCBI Taxonomy" id="92402"/>
    <lineage>
        <taxon>Bacteria</taxon>
        <taxon>Bacillati</taxon>
        <taxon>Mycoplasmatota</taxon>
        <taxon>Mycoplasmoidales</taxon>
        <taxon>Metamycoplasmataceae</taxon>
        <taxon>Metamycoplasma</taxon>
    </lineage>
</organism>
<evidence type="ECO:0000256" key="2">
    <source>
        <dbReference type="ARBA" id="ARBA00010876"/>
    </source>
</evidence>
<accession>A0ABZ0PAZ3</accession>
<keyword evidence="4" id="KW-0694">RNA-binding</keyword>
<proteinExistence type="inferred from homology"/>
<dbReference type="PROSITE" id="PS01129">
    <property type="entry name" value="PSI_RLU"/>
    <property type="match status" value="1"/>
</dbReference>
<keyword evidence="8" id="KW-1185">Reference proteome</keyword>
<evidence type="ECO:0000256" key="4">
    <source>
        <dbReference type="PROSITE-ProRule" id="PRU00182"/>
    </source>
</evidence>
<comment type="catalytic activity">
    <reaction evidence="1 5">
        <text>a uridine in RNA = a pseudouridine in RNA</text>
        <dbReference type="Rhea" id="RHEA:48348"/>
        <dbReference type="Rhea" id="RHEA-COMP:12068"/>
        <dbReference type="Rhea" id="RHEA-COMP:12069"/>
        <dbReference type="ChEBI" id="CHEBI:65314"/>
        <dbReference type="ChEBI" id="CHEBI:65315"/>
    </reaction>
</comment>
<dbReference type="GeneID" id="94493528"/>
<dbReference type="RefSeq" id="WP_140031650.1">
    <property type="nucleotide sequence ID" value="NZ_CP137845.1"/>
</dbReference>
<dbReference type="Proteomes" id="UP001303601">
    <property type="component" value="Chromosome"/>
</dbReference>
<dbReference type="PROSITE" id="PS50889">
    <property type="entry name" value="S4"/>
    <property type="match status" value="1"/>
</dbReference>
<reference evidence="7" key="1">
    <citation type="submission" date="2023-11" db="EMBL/GenBank/DDBJ databases">
        <title>Completed genome sequence of Mycoplasma equirhinis type strain M432/72.</title>
        <authorList>
            <person name="Spergser J."/>
        </authorList>
    </citation>
    <scope>NUCLEOTIDE SEQUENCE [LARGE SCALE GENOMIC DNA]</scope>
    <source>
        <strain evidence="7">M432/72</strain>
    </source>
</reference>
<dbReference type="InterPro" id="IPR002942">
    <property type="entry name" value="S4_RNA-bd"/>
</dbReference>
<dbReference type="InterPro" id="IPR036986">
    <property type="entry name" value="S4_RNA-bd_sf"/>
</dbReference>
<dbReference type="CDD" id="cd02869">
    <property type="entry name" value="PseudoU_synth_RluA_like"/>
    <property type="match status" value="1"/>
</dbReference>
<dbReference type="SUPFAM" id="SSF55120">
    <property type="entry name" value="Pseudouridine synthase"/>
    <property type="match status" value="1"/>
</dbReference>
<evidence type="ECO:0000313" key="8">
    <source>
        <dbReference type="Proteomes" id="UP001303601"/>
    </source>
</evidence>
<dbReference type="GO" id="GO:0016853">
    <property type="term" value="F:isomerase activity"/>
    <property type="evidence" value="ECO:0007669"/>
    <property type="project" value="UniProtKB-KW"/>
</dbReference>
<evidence type="ECO:0000256" key="5">
    <source>
        <dbReference type="RuleBase" id="RU362028"/>
    </source>
</evidence>
<dbReference type="Pfam" id="PF00849">
    <property type="entry name" value="PseudoU_synth_2"/>
    <property type="match status" value="1"/>
</dbReference>
<keyword evidence="3 5" id="KW-0413">Isomerase</keyword>
<dbReference type="SMART" id="SM00363">
    <property type="entry name" value="S4"/>
    <property type="match status" value="1"/>
</dbReference>
<dbReference type="PANTHER" id="PTHR21600">
    <property type="entry name" value="MITOCHONDRIAL RNA PSEUDOURIDINE SYNTHASE"/>
    <property type="match status" value="1"/>
</dbReference>
<name>A0ABZ0PAZ3_9BACT</name>
<dbReference type="EMBL" id="CP137845">
    <property type="protein sequence ID" value="WPB54202.1"/>
    <property type="molecule type" value="Genomic_DNA"/>
</dbReference>
<dbReference type="Gene3D" id="3.10.290.10">
    <property type="entry name" value="RNA-binding S4 domain"/>
    <property type="match status" value="1"/>
</dbReference>
<evidence type="ECO:0000313" key="7">
    <source>
        <dbReference type="EMBL" id="WPB54202.1"/>
    </source>
</evidence>
<evidence type="ECO:0000259" key="6">
    <source>
        <dbReference type="SMART" id="SM00363"/>
    </source>
</evidence>
<dbReference type="SUPFAM" id="SSF55174">
    <property type="entry name" value="Alpha-L RNA-binding motif"/>
    <property type="match status" value="1"/>
</dbReference>
<comment type="similarity">
    <text evidence="2 5">Belongs to the pseudouridine synthase RluA family.</text>
</comment>
<evidence type="ECO:0000256" key="1">
    <source>
        <dbReference type="ARBA" id="ARBA00000073"/>
    </source>
</evidence>